<evidence type="ECO:0000256" key="2">
    <source>
        <dbReference type="ARBA" id="ARBA00022801"/>
    </source>
</evidence>
<dbReference type="GO" id="GO:0004135">
    <property type="term" value="F:amylo-alpha-1,6-glucosidase activity"/>
    <property type="evidence" value="ECO:0007669"/>
    <property type="project" value="InterPro"/>
</dbReference>
<keyword evidence="2" id="KW-0378">Hydrolase</keyword>
<protein>
    <submittedName>
        <fullName evidence="5">Glycogen debranching enzyme GlgX</fullName>
    </submittedName>
</protein>
<dbReference type="Gene3D" id="2.60.40.10">
    <property type="entry name" value="Immunoglobulins"/>
    <property type="match status" value="1"/>
</dbReference>
<dbReference type="InterPro" id="IPR014756">
    <property type="entry name" value="Ig_E-set"/>
</dbReference>
<organism evidence="5 6">
    <name type="scientific">Shewanella bicestrii</name>
    <dbReference type="NCBI Taxonomy" id="2018305"/>
    <lineage>
        <taxon>Bacteria</taxon>
        <taxon>Pseudomonadati</taxon>
        <taxon>Pseudomonadota</taxon>
        <taxon>Gammaproteobacteria</taxon>
        <taxon>Alteromonadales</taxon>
        <taxon>Shewanellaceae</taxon>
        <taxon>Shewanella</taxon>
    </lineage>
</organism>
<gene>
    <name evidence="5" type="primary">glgX</name>
    <name evidence="5" type="ORF">CF168_06235</name>
</gene>
<dbReference type="InterPro" id="IPR006047">
    <property type="entry name" value="GH13_cat_dom"/>
</dbReference>
<keyword evidence="3" id="KW-0326">Glycosidase</keyword>
<accession>A0A220UK27</accession>
<dbReference type="PANTHER" id="PTHR43002">
    <property type="entry name" value="GLYCOGEN DEBRANCHING ENZYME"/>
    <property type="match status" value="1"/>
</dbReference>
<dbReference type="Pfam" id="PF02922">
    <property type="entry name" value="CBM_48"/>
    <property type="match status" value="1"/>
</dbReference>
<dbReference type="GO" id="GO:0005980">
    <property type="term" value="P:glycogen catabolic process"/>
    <property type="evidence" value="ECO:0007669"/>
    <property type="project" value="InterPro"/>
</dbReference>
<dbReference type="InterPro" id="IPR017853">
    <property type="entry name" value="GH"/>
</dbReference>
<dbReference type="InterPro" id="IPR004193">
    <property type="entry name" value="Glyco_hydro_13_N"/>
</dbReference>
<dbReference type="CDD" id="cd11326">
    <property type="entry name" value="AmyAc_Glg_debranch"/>
    <property type="match status" value="1"/>
</dbReference>
<dbReference type="InterPro" id="IPR013780">
    <property type="entry name" value="Glyco_hydro_b"/>
</dbReference>
<feature type="domain" description="Glycosyl hydrolase family 13 catalytic" evidence="4">
    <location>
        <begin position="187"/>
        <end position="593"/>
    </location>
</feature>
<name>A0A220UK27_9GAMM</name>
<sequence length="752" mass="84448">MTNPVPVNADGLTAYNLSAGQPFPLGATVDDGGVNFALFSAHATGVELCLFDAQGEVEIQRIALTEQTQQIWHLYVHGLSDGQLYGYRVYGPYEPQLGHRFNPHKLLLDPYARQLVGRYHHHIANFGYEIDNPNEDLSFSTLDNADFVPKCKVVDTRPLFDAAKAHTIRPLSSKREPLPLELCIIYEMHLKGFTALHPEIDAPLRGTFAGLASNAAIDYLVNLGVNCVELLPVQAFFSEPFLLEKQLSNYWGYNSIGFFAPEPSYLSSEDIGEFRTMVDALHGAGIEVILDVVYNHSAEGSRLGPTFSFRGIDNLSYYRLHPNDKRFYINDTGCGNTLNLNHPRMLQLVLDSLRYWVEVMGVDGFRFDLAACLGREAYGFDPGSGFFDALLQDPVLCRVKLIAEPWDIGPGGYQLGNFPVAFSEWNDRYRDTMRRFWRGDHGMLPEFARRFHGSGDFFEHSGRPPAASINFLTSHDGFTLKDLVSYCERHNWANGEENRDGHHENFSHHYGVEGDTDDATILALRARQQRNLLTTLFLSQGVPMLLSGDETGRTQDGNNNAYCQDNPLNWFDWSSDDMDSSLLSFTSQLIALRKRFPLLCSKRFIHEQLVANAFDWSSESSSSHAVSPVSTPTGARLDWFSRQGEPMSKSLWSESMGRSLCVVLSGNLTATQPQTQGDSLQALLLMVNADEHPLAFTLPVFDCLGPWQCLLHTQTDPQFLTPTEPLDAQSSPTRYLLQDRSLMLFHADFIRN</sequence>
<dbReference type="SUPFAM" id="SSF81296">
    <property type="entry name" value="E set domains"/>
    <property type="match status" value="1"/>
</dbReference>
<dbReference type="SMART" id="SM00642">
    <property type="entry name" value="Aamy"/>
    <property type="match status" value="1"/>
</dbReference>
<dbReference type="RefSeq" id="WP_089067326.1">
    <property type="nucleotide sequence ID" value="NZ_CP022358.1"/>
</dbReference>
<dbReference type="Gene3D" id="3.20.20.80">
    <property type="entry name" value="Glycosidases"/>
    <property type="match status" value="1"/>
</dbReference>
<dbReference type="Proteomes" id="UP000198367">
    <property type="component" value="Chromosome"/>
</dbReference>
<dbReference type="Gene3D" id="2.60.40.1180">
    <property type="entry name" value="Golgi alpha-mannosidase II"/>
    <property type="match status" value="1"/>
</dbReference>
<evidence type="ECO:0000259" key="4">
    <source>
        <dbReference type="SMART" id="SM00642"/>
    </source>
</evidence>
<reference evidence="5 6" key="1">
    <citation type="submission" date="2017-07" db="EMBL/GenBank/DDBJ databases">
        <title>Phenotypical and genomic characterization of a clinical isolate of Shewanella bicestrii sp. nov. producing an extended-spectrum beta-lactamase and a new oxacillinase variant.</title>
        <authorList>
            <person name="Jousset A.B."/>
            <person name="Bonnin R.A."/>
            <person name="Girlich D."/>
            <person name="Dabos L."/>
            <person name="Potron A."/>
            <person name="Dortet L."/>
            <person name="Glaser P."/>
            <person name="Naas T."/>
        </authorList>
    </citation>
    <scope>NUCLEOTIDE SEQUENCE [LARGE SCALE GENOMIC DNA]</scope>
    <source>
        <strain evidence="5 6">JAB-1</strain>
    </source>
</reference>
<dbReference type="EMBL" id="CP022358">
    <property type="protein sequence ID" value="ASK68499.1"/>
    <property type="molecule type" value="Genomic_DNA"/>
</dbReference>
<evidence type="ECO:0000313" key="5">
    <source>
        <dbReference type="EMBL" id="ASK68499.1"/>
    </source>
</evidence>
<evidence type="ECO:0000256" key="1">
    <source>
        <dbReference type="ARBA" id="ARBA00008061"/>
    </source>
</evidence>
<evidence type="ECO:0000313" key="6">
    <source>
        <dbReference type="Proteomes" id="UP000198367"/>
    </source>
</evidence>
<dbReference type="InterPro" id="IPR044505">
    <property type="entry name" value="GlgX_Isoamylase_N_E_set"/>
</dbReference>
<dbReference type="NCBIfam" id="TIGR02100">
    <property type="entry name" value="glgX_debranch"/>
    <property type="match status" value="1"/>
</dbReference>
<dbReference type="InterPro" id="IPR011837">
    <property type="entry name" value="Glycogen_debranch_GlgX"/>
</dbReference>
<dbReference type="SUPFAM" id="SSF51445">
    <property type="entry name" value="(Trans)glycosidases"/>
    <property type="match status" value="1"/>
</dbReference>
<dbReference type="InterPro" id="IPR013783">
    <property type="entry name" value="Ig-like_fold"/>
</dbReference>
<dbReference type="CDD" id="cd02856">
    <property type="entry name" value="E_set_GDE_Isoamylase_N"/>
    <property type="match status" value="1"/>
</dbReference>
<comment type="similarity">
    <text evidence="1">Belongs to the glycosyl hydrolase 13 family.</text>
</comment>
<evidence type="ECO:0000256" key="3">
    <source>
        <dbReference type="ARBA" id="ARBA00023295"/>
    </source>
</evidence>
<dbReference type="KEGG" id="sbj:CF168_06235"/>
<proteinExistence type="inferred from homology"/>
<dbReference type="AlphaFoldDB" id="A0A220UK27"/>
<dbReference type="SUPFAM" id="SSF51011">
    <property type="entry name" value="Glycosyl hydrolase domain"/>
    <property type="match status" value="1"/>
</dbReference>
<keyword evidence="6" id="KW-1185">Reference proteome</keyword>